<feature type="compositionally biased region" description="Acidic residues" evidence="1">
    <location>
        <begin position="205"/>
        <end position="214"/>
    </location>
</feature>
<feature type="domain" description="WIYLD" evidence="2">
    <location>
        <begin position="8"/>
        <end position="68"/>
    </location>
</feature>
<dbReference type="InterPro" id="IPR018848">
    <property type="entry name" value="WIYLD_domain"/>
</dbReference>
<dbReference type="Gene3D" id="1.10.8.850">
    <property type="entry name" value="Histone-lysine N methyltransferase , C-terminal domain-like"/>
    <property type="match status" value="1"/>
</dbReference>
<keyword evidence="4" id="KW-1185">Reference proteome</keyword>
<dbReference type="InterPro" id="IPR043017">
    <property type="entry name" value="WIYLD_dom_sf"/>
</dbReference>
<dbReference type="AlphaFoldDB" id="A0AAP0KWC1"/>
<reference evidence="3 4" key="1">
    <citation type="submission" date="2024-01" db="EMBL/GenBank/DDBJ databases">
        <title>Genome assemblies of Stephania.</title>
        <authorList>
            <person name="Yang L."/>
        </authorList>
    </citation>
    <scope>NUCLEOTIDE SEQUENCE [LARGE SCALE GENOMIC DNA]</scope>
    <source>
        <strain evidence="3">JXDWG</strain>
        <tissue evidence="3">Leaf</tissue>
    </source>
</reference>
<feature type="compositionally biased region" description="Basic and acidic residues" evidence="1">
    <location>
        <begin position="223"/>
        <end position="232"/>
    </location>
</feature>
<dbReference type="PANTHER" id="PTHR34271">
    <property type="entry name" value="NUCLEOLAR HISTONE METHYLTRANSFERASE-RELATED PROTEIN"/>
    <property type="match status" value="1"/>
</dbReference>
<name>A0AAP0KWC1_9MAGN</name>
<sequence>MARRRPRKAGLTRMDAAIDALTPFGFSKKLISRTVKALLKVYDDESGWVFIEEASYKLLIDTILEEQETDAATKGDGQEVVDATESSAAAELPSMDHKEGDIVCDDSEAVPELGGVLPHAYETVSELGEVAPDASGTVPAVLGDKLNDVPSDEPNEEIGSTDCTKAILPTDLRKFSWKDISCLEREKRKPCYGWISSEFSEDDEDDILTLDSDGEPVSPVKGINRERKSRWD</sequence>
<evidence type="ECO:0000259" key="2">
    <source>
        <dbReference type="Pfam" id="PF10440"/>
    </source>
</evidence>
<dbReference type="EMBL" id="JBBNAG010000002">
    <property type="protein sequence ID" value="KAK9159032.1"/>
    <property type="molecule type" value="Genomic_DNA"/>
</dbReference>
<dbReference type="Proteomes" id="UP001419268">
    <property type="component" value="Unassembled WGS sequence"/>
</dbReference>
<evidence type="ECO:0000313" key="4">
    <source>
        <dbReference type="Proteomes" id="UP001419268"/>
    </source>
</evidence>
<proteinExistence type="predicted"/>
<dbReference type="PANTHER" id="PTHR34271:SF1">
    <property type="entry name" value="NUCLEOLAR HISTONE METHYLTRANSFERASE-RELATED PROTEIN"/>
    <property type="match status" value="1"/>
</dbReference>
<comment type="caution">
    <text evidence="3">The sequence shown here is derived from an EMBL/GenBank/DDBJ whole genome shotgun (WGS) entry which is preliminary data.</text>
</comment>
<organism evidence="3 4">
    <name type="scientific">Stephania cephalantha</name>
    <dbReference type="NCBI Taxonomy" id="152367"/>
    <lineage>
        <taxon>Eukaryota</taxon>
        <taxon>Viridiplantae</taxon>
        <taxon>Streptophyta</taxon>
        <taxon>Embryophyta</taxon>
        <taxon>Tracheophyta</taxon>
        <taxon>Spermatophyta</taxon>
        <taxon>Magnoliopsida</taxon>
        <taxon>Ranunculales</taxon>
        <taxon>Menispermaceae</taxon>
        <taxon>Menispermoideae</taxon>
        <taxon>Cissampelideae</taxon>
        <taxon>Stephania</taxon>
    </lineage>
</organism>
<gene>
    <name evidence="3" type="ORF">Scep_005606</name>
</gene>
<dbReference type="Pfam" id="PF10440">
    <property type="entry name" value="WIYLD"/>
    <property type="match status" value="1"/>
</dbReference>
<protein>
    <recommendedName>
        <fullName evidence="2">WIYLD domain-containing protein</fullName>
    </recommendedName>
</protein>
<accession>A0AAP0KWC1</accession>
<feature type="region of interest" description="Disordered" evidence="1">
    <location>
        <begin position="205"/>
        <end position="232"/>
    </location>
</feature>
<evidence type="ECO:0000313" key="3">
    <source>
        <dbReference type="EMBL" id="KAK9159032.1"/>
    </source>
</evidence>
<evidence type="ECO:0000256" key="1">
    <source>
        <dbReference type="SAM" id="MobiDB-lite"/>
    </source>
</evidence>